<evidence type="ECO:0000313" key="14">
    <source>
        <dbReference type="EMBL" id="MBM7078816.1"/>
    </source>
</evidence>
<keyword evidence="5" id="KW-0479">Metal-binding</keyword>
<dbReference type="InterPro" id="IPR036318">
    <property type="entry name" value="FAD-bd_PCMH-like_sf"/>
</dbReference>
<dbReference type="InterPro" id="IPR038597">
    <property type="entry name" value="GGGP/HepGP_synthase_sf"/>
</dbReference>
<evidence type="ECO:0000256" key="1">
    <source>
        <dbReference type="ARBA" id="ARBA00005466"/>
    </source>
</evidence>
<keyword evidence="2" id="KW-0444">Lipid biosynthesis</keyword>
<dbReference type="PANTHER" id="PTHR13878:SF53">
    <property type="entry name" value="CYTOKININ DEHYDROGENASE 6"/>
    <property type="match status" value="1"/>
</dbReference>
<dbReference type="InterPro" id="IPR016169">
    <property type="entry name" value="FAD-bd_PCMH_sub2"/>
</dbReference>
<keyword evidence="9" id="KW-0443">Lipid metabolism</keyword>
<evidence type="ECO:0000259" key="13">
    <source>
        <dbReference type="PROSITE" id="PS51387"/>
    </source>
</evidence>
<organism evidence="14 15">
    <name type="scientific">Micromonospora humida</name>
    <dbReference type="NCBI Taxonomy" id="2809018"/>
    <lineage>
        <taxon>Bacteria</taxon>
        <taxon>Bacillati</taxon>
        <taxon>Actinomycetota</taxon>
        <taxon>Actinomycetes</taxon>
        <taxon>Micromonosporales</taxon>
        <taxon>Micromonosporaceae</taxon>
        <taxon>Micromonospora</taxon>
    </lineage>
</organism>
<dbReference type="SUPFAM" id="SSF56176">
    <property type="entry name" value="FAD-binding/transporter-associated domain-like"/>
    <property type="match status" value="1"/>
</dbReference>
<evidence type="ECO:0000256" key="5">
    <source>
        <dbReference type="ARBA" id="ARBA00022723"/>
    </source>
</evidence>
<dbReference type="Proteomes" id="UP001518872">
    <property type="component" value="Unassembled WGS sequence"/>
</dbReference>
<comment type="caution">
    <text evidence="14">The sequence shown here is derived from an EMBL/GenBank/DDBJ whole genome shotgun (WGS) entry which is preliminary data.</text>
</comment>
<dbReference type="InterPro" id="IPR006094">
    <property type="entry name" value="Oxid_FAD_bind_N"/>
</dbReference>
<evidence type="ECO:0000256" key="11">
    <source>
        <dbReference type="ARBA" id="ARBA00023264"/>
    </source>
</evidence>
<comment type="similarity">
    <text evidence="1">Belongs to the oxygen-dependent FAD-linked oxidoreductase family.</text>
</comment>
<gene>
    <name evidence="14" type="ORF">JQX11_21050</name>
</gene>
<evidence type="ECO:0000256" key="4">
    <source>
        <dbReference type="ARBA" id="ARBA00022679"/>
    </source>
</evidence>
<dbReference type="Gene3D" id="3.30.43.10">
    <property type="entry name" value="Uridine Diphospho-n-acetylenolpyruvylglucosamine Reductase, domain 2"/>
    <property type="match status" value="1"/>
</dbReference>
<evidence type="ECO:0000256" key="3">
    <source>
        <dbReference type="ARBA" id="ARBA00022630"/>
    </source>
</evidence>
<reference evidence="14 15" key="1">
    <citation type="submission" date="2021-02" db="EMBL/GenBank/DDBJ databases">
        <authorList>
            <person name="Ra J.-S."/>
        </authorList>
    </citation>
    <scope>NUCLEOTIDE SEQUENCE [LARGE SCALE GENOMIC DNA]</scope>
    <source>
        <strain evidence="14 15">MMS20-R1-14</strain>
    </source>
</reference>
<protein>
    <submittedName>
        <fullName evidence="14">FAD-binding protein</fullName>
    </submittedName>
</protein>
<dbReference type="Pfam" id="PF01565">
    <property type="entry name" value="FAD_binding_4"/>
    <property type="match status" value="1"/>
</dbReference>
<proteinExistence type="inferred from homology"/>
<comment type="catalytic activity">
    <reaction evidence="12">
        <text>sn-glycerol 1-phosphate + all-trans-heptaprenyl diphosphate = 3-heptaprenyl-sn-glycero-1-phosphate + diphosphate</text>
        <dbReference type="Rhea" id="RHEA:33495"/>
        <dbReference type="ChEBI" id="CHEBI:33019"/>
        <dbReference type="ChEBI" id="CHEBI:57685"/>
        <dbReference type="ChEBI" id="CHEBI:58206"/>
        <dbReference type="ChEBI" id="CHEBI:64781"/>
        <dbReference type="EC" id="2.5.1.n9"/>
    </reaction>
</comment>
<name>A0ABS2IWV5_9ACTN</name>
<dbReference type="InterPro" id="IPR007173">
    <property type="entry name" value="ALO_C"/>
</dbReference>
<keyword evidence="11" id="KW-1208">Phospholipid metabolism</keyword>
<dbReference type="InterPro" id="IPR050432">
    <property type="entry name" value="FAD-linked_Oxidoreductases_BP"/>
</dbReference>
<dbReference type="PROSITE" id="PS51387">
    <property type="entry name" value="FAD_PCMH"/>
    <property type="match status" value="1"/>
</dbReference>
<keyword evidence="8" id="KW-0560">Oxidoreductase</keyword>
<dbReference type="RefSeq" id="WP_204926681.1">
    <property type="nucleotide sequence ID" value="NZ_JAFEUC010000010.1"/>
</dbReference>
<dbReference type="SUPFAM" id="SSF51395">
    <property type="entry name" value="FMN-linked oxidoreductases"/>
    <property type="match status" value="1"/>
</dbReference>
<keyword evidence="3" id="KW-0285">Flavoprotein</keyword>
<dbReference type="Gene3D" id="3.20.20.390">
    <property type="entry name" value="FMN-linked oxidoreductases"/>
    <property type="match status" value="1"/>
</dbReference>
<feature type="domain" description="FAD-binding PCMH-type" evidence="13">
    <location>
        <begin position="306"/>
        <end position="478"/>
    </location>
</feature>
<dbReference type="SUPFAM" id="SSF55103">
    <property type="entry name" value="FAD-linked oxidases, C-terminal domain"/>
    <property type="match status" value="1"/>
</dbReference>
<evidence type="ECO:0000256" key="8">
    <source>
        <dbReference type="ARBA" id="ARBA00023002"/>
    </source>
</evidence>
<sequence length="712" mass="76193">MREVRLSGNLSTVPTTAPVLTALRAQAPGLLHVVDPYKVPLAEAVEKARAMADVGHPALLVGSTDNPAFDQQVAPYVAELRERTDLPLILHFPSIPGRGAPLCPGADAVLVHAVLNSVRSFFVTGGLAATARTATALGQDGPELLRSASFAFGTDGKTHEAVGARPAAEDGLELPRLVAEVAAADFDLAYLLYRHGRVPDRVLRAYRRGLAPQQLLFVGGGVSSYRQVREYHDCGVDWVVVGNGLETADWRDTLRGMSGRPGGRPGSVGDPAVPPGIAAELQRGLRRPVRSDPAGRQVYATNVGRLHELLPAVVTPVTSAEEVAHVLRTTRAAGTSVAVRGSGHSFGRQGLSDGGVLIVGEPGDPAVRVLDDGTAEVSARAPWYAAELALNAQGRSIPVLTNHLTVSIGGTLSVGGYGEGTITHGGQVDLVERFRLVLPDGQPRWCSPTESPELFRYGIGALGTLGVLDRVVLRTVEHQRHTTIATQRHPSLTALVAEVGWLAQEQRSPVDLFSAQHYEGGFVATYGMRGGGPLPRRLAGRAETRVEADWPLRSMRESRRNPADPSVHFIWADYCLSLPAAAEFARFLDAEILATPGYREGGGRLLMLGVHRPEQRPGVPFTPAAGLRGLALGFGLYFSVPRGDRPAVDRVQGLHRRVLAQCLALGGRPYLAGWYDLTEADLQSMYGDDLTTLRRLRRELDPQGLFNPGLLA</sequence>
<dbReference type="PROSITE" id="PS00862">
    <property type="entry name" value="OX2_COVAL_FAD"/>
    <property type="match status" value="1"/>
</dbReference>
<dbReference type="Gene3D" id="3.30.465.10">
    <property type="match status" value="1"/>
</dbReference>
<evidence type="ECO:0000256" key="9">
    <source>
        <dbReference type="ARBA" id="ARBA00023098"/>
    </source>
</evidence>
<dbReference type="Pfam" id="PF01884">
    <property type="entry name" value="PcrB"/>
    <property type="match status" value="1"/>
</dbReference>
<keyword evidence="6" id="KW-0274">FAD</keyword>
<accession>A0ABS2IWV5</accession>
<evidence type="ECO:0000313" key="15">
    <source>
        <dbReference type="Proteomes" id="UP001518872"/>
    </source>
</evidence>
<dbReference type="EMBL" id="JAFEUC010000010">
    <property type="protein sequence ID" value="MBM7078816.1"/>
    <property type="molecule type" value="Genomic_DNA"/>
</dbReference>
<keyword evidence="15" id="KW-1185">Reference proteome</keyword>
<keyword evidence="4" id="KW-0808">Transferase</keyword>
<keyword evidence="7" id="KW-0460">Magnesium</keyword>
<dbReference type="PANTHER" id="PTHR13878">
    <property type="entry name" value="GULONOLACTONE OXIDASE"/>
    <property type="match status" value="1"/>
</dbReference>
<evidence type="ECO:0000256" key="7">
    <source>
        <dbReference type="ARBA" id="ARBA00022842"/>
    </source>
</evidence>
<evidence type="ECO:0000256" key="10">
    <source>
        <dbReference type="ARBA" id="ARBA00023209"/>
    </source>
</evidence>
<dbReference type="InterPro" id="IPR008205">
    <property type="entry name" value="GGGP_HepGP_synthase"/>
</dbReference>
<dbReference type="InterPro" id="IPR016167">
    <property type="entry name" value="FAD-bd_PCMH_sub1"/>
</dbReference>
<keyword evidence="10" id="KW-0594">Phospholipid biosynthesis</keyword>
<evidence type="ECO:0000256" key="2">
    <source>
        <dbReference type="ARBA" id="ARBA00022516"/>
    </source>
</evidence>
<evidence type="ECO:0000256" key="12">
    <source>
        <dbReference type="ARBA" id="ARBA00048318"/>
    </source>
</evidence>
<dbReference type="InterPro" id="IPR016164">
    <property type="entry name" value="FAD-linked_Oxase-like_C"/>
</dbReference>
<evidence type="ECO:0000256" key="6">
    <source>
        <dbReference type="ARBA" id="ARBA00022827"/>
    </source>
</evidence>
<dbReference type="Pfam" id="PF04030">
    <property type="entry name" value="ALO"/>
    <property type="match status" value="1"/>
</dbReference>
<dbReference type="InterPro" id="IPR016166">
    <property type="entry name" value="FAD-bd_PCMH"/>
</dbReference>
<dbReference type="InterPro" id="IPR006093">
    <property type="entry name" value="Oxy_OxRdtase_FAD_BS"/>
</dbReference>